<evidence type="ECO:0000256" key="1">
    <source>
        <dbReference type="ARBA" id="ARBA00004141"/>
    </source>
</evidence>
<organism evidence="12 13">
    <name type="scientific">Owenia fusiformis</name>
    <name type="common">Polychaete worm</name>
    <dbReference type="NCBI Taxonomy" id="6347"/>
    <lineage>
        <taxon>Eukaryota</taxon>
        <taxon>Metazoa</taxon>
        <taxon>Spiralia</taxon>
        <taxon>Lophotrochozoa</taxon>
        <taxon>Annelida</taxon>
        <taxon>Polychaeta</taxon>
        <taxon>Sedentaria</taxon>
        <taxon>Canalipalpata</taxon>
        <taxon>Sabellida</taxon>
        <taxon>Oweniida</taxon>
        <taxon>Oweniidae</taxon>
        <taxon>Owenia</taxon>
    </lineage>
</organism>
<dbReference type="PANTHER" id="PTHR46065">
    <property type="entry name" value="E3 UBIQUITIN-PROTEIN LIGASE MARCH 2/3 FAMILY MEMBER"/>
    <property type="match status" value="1"/>
</dbReference>
<keyword evidence="9 11" id="KW-0472">Membrane</keyword>
<keyword evidence="4" id="KW-0479">Metal-binding</keyword>
<evidence type="ECO:0000256" key="2">
    <source>
        <dbReference type="ARBA" id="ARBA00022679"/>
    </source>
</evidence>
<evidence type="ECO:0000256" key="5">
    <source>
        <dbReference type="ARBA" id="ARBA00022771"/>
    </source>
</evidence>
<name>A0A8J1XUM6_OWEFU</name>
<dbReference type="Gene3D" id="3.30.40.10">
    <property type="entry name" value="Zinc/RING finger domain, C3HC4 (zinc finger)"/>
    <property type="match status" value="1"/>
</dbReference>
<keyword evidence="2" id="KW-0808">Transferase</keyword>
<keyword evidence="8 11" id="KW-1133">Transmembrane helix</keyword>
<dbReference type="GO" id="GO:0016020">
    <property type="term" value="C:membrane"/>
    <property type="evidence" value="ECO:0007669"/>
    <property type="project" value="UniProtKB-SubCell"/>
</dbReference>
<feature type="transmembrane region" description="Helical" evidence="11">
    <location>
        <begin position="277"/>
        <end position="299"/>
    </location>
</feature>
<feature type="region of interest" description="Disordered" evidence="10">
    <location>
        <begin position="415"/>
        <end position="435"/>
    </location>
</feature>
<comment type="caution">
    <text evidence="12">The sequence shown here is derived from an EMBL/GenBank/DDBJ whole genome shotgun (WGS) entry which is preliminary data.</text>
</comment>
<dbReference type="Pfam" id="PF12906">
    <property type="entry name" value="RINGv"/>
    <property type="match status" value="1"/>
</dbReference>
<dbReference type="GO" id="GO:0008270">
    <property type="term" value="F:zinc ion binding"/>
    <property type="evidence" value="ECO:0007669"/>
    <property type="project" value="UniProtKB-KW"/>
</dbReference>
<dbReference type="SMART" id="SM00744">
    <property type="entry name" value="RINGv"/>
    <property type="match status" value="1"/>
</dbReference>
<keyword evidence="13" id="KW-1185">Reference proteome</keyword>
<gene>
    <name evidence="12" type="ORF">OFUS_LOCUS20919</name>
</gene>
<evidence type="ECO:0000313" key="12">
    <source>
        <dbReference type="EMBL" id="CAH1796519.1"/>
    </source>
</evidence>
<dbReference type="SUPFAM" id="SSF57850">
    <property type="entry name" value="RING/U-box"/>
    <property type="match status" value="1"/>
</dbReference>
<dbReference type="PANTHER" id="PTHR46065:SF3">
    <property type="entry name" value="FI20425P1"/>
    <property type="match status" value="1"/>
</dbReference>
<dbReference type="Proteomes" id="UP000749559">
    <property type="component" value="Unassembled WGS sequence"/>
</dbReference>
<reference evidence="12" key="1">
    <citation type="submission" date="2022-03" db="EMBL/GenBank/DDBJ databases">
        <authorList>
            <person name="Martin C."/>
        </authorList>
    </citation>
    <scope>NUCLEOTIDE SEQUENCE</scope>
</reference>
<dbReference type="OrthoDB" id="273089at2759"/>
<evidence type="ECO:0000256" key="4">
    <source>
        <dbReference type="ARBA" id="ARBA00022723"/>
    </source>
</evidence>
<evidence type="ECO:0000256" key="10">
    <source>
        <dbReference type="SAM" id="MobiDB-lite"/>
    </source>
</evidence>
<dbReference type="GO" id="GO:0016567">
    <property type="term" value="P:protein ubiquitination"/>
    <property type="evidence" value="ECO:0007669"/>
    <property type="project" value="TreeGrafter"/>
</dbReference>
<feature type="transmembrane region" description="Helical" evidence="11">
    <location>
        <begin position="311"/>
        <end position="334"/>
    </location>
</feature>
<dbReference type="InterPro" id="IPR013083">
    <property type="entry name" value="Znf_RING/FYVE/PHD"/>
</dbReference>
<evidence type="ECO:0000256" key="7">
    <source>
        <dbReference type="ARBA" id="ARBA00022833"/>
    </source>
</evidence>
<evidence type="ECO:0000256" key="6">
    <source>
        <dbReference type="ARBA" id="ARBA00022786"/>
    </source>
</evidence>
<evidence type="ECO:0000313" key="13">
    <source>
        <dbReference type="Proteomes" id="UP000749559"/>
    </source>
</evidence>
<dbReference type="EMBL" id="CAIIXF020000010">
    <property type="protein sequence ID" value="CAH1796519.1"/>
    <property type="molecule type" value="Genomic_DNA"/>
</dbReference>
<keyword evidence="5" id="KW-0863">Zinc-finger</keyword>
<feature type="region of interest" description="Disordered" evidence="10">
    <location>
        <begin position="96"/>
        <end position="167"/>
    </location>
</feature>
<dbReference type="InterPro" id="IPR011016">
    <property type="entry name" value="Znf_RING-CH"/>
</dbReference>
<dbReference type="CDD" id="cd16699">
    <property type="entry name" value="RING_CH-C4HC3_MARCH2-like"/>
    <property type="match status" value="1"/>
</dbReference>
<comment type="subcellular location">
    <subcellularLocation>
        <location evidence="1">Membrane</location>
        <topology evidence="1">Multi-pass membrane protein</topology>
    </subcellularLocation>
</comment>
<evidence type="ECO:0000256" key="11">
    <source>
        <dbReference type="SAM" id="Phobius"/>
    </source>
</evidence>
<accession>A0A8J1XUM6</accession>
<dbReference type="AlphaFoldDB" id="A0A8J1XUM6"/>
<feature type="compositionally biased region" description="Low complexity" evidence="10">
    <location>
        <begin position="111"/>
        <end position="131"/>
    </location>
</feature>
<dbReference type="GO" id="GO:0004842">
    <property type="term" value="F:ubiquitin-protein transferase activity"/>
    <property type="evidence" value="ECO:0007669"/>
    <property type="project" value="TreeGrafter"/>
</dbReference>
<sequence>MARNEDLSIHVNDDVFGHTEDVTEPFISTKHEAGDKDRQYPPIQSMNVDYFIRSELREIPLDVDHIDEEHASSNTTDPCHGASSMNRYFTPHGERLAKQSPLPKGSVSATSHSPARIHSSSSASLLQSPRSKSCHISPRSLTSRTSPKDPISPLSQTSTNASGPSCSSTPFKLEEFKRMSRSHARKSLMSIFSNTTLACRICYEGGNIEELISPCKCAGTMGLMHRSCIEKWLGSSNTNKCEICNFEYITERQPKPFFDWLRRPTYMTDQRNMLGDLVCFLLLTPLAAVSSWLCVTGAMYYGPLSGRWESVGLLCLTVFLLIVYCIWCTIACRYHVRVWLLWRKTNHSVKVVDYQPNNTRACLEDSINQNNTVRDLNESHLNPSARQPIRLSHSIHVGSFLDDVTSHVSPVRDLSGNRSYSMRSQHSLSREPGRSFSDTMVVMQLNHHDIYDGHNNTVDRETSL</sequence>
<proteinExistence type="predicted"/>
<keyword evidence="3 11" id="KW-0812">Transmembrane</keyword>
<feature type="compositionally biased region" description="Polar residues" evidence="10">
    <location>
        <begin position="416"/>
        <end position="427"/>
    </location>
</feature>
<evidence type="ECO:0000256" key="8">
    <source>
        <dbReference type="ARBA" id="ARBA00022989"/>
    </source>
</evidence>
<evidence type="ECO:0000256" key="3">
    <source>
        <dbReference type="ARBA" id="ARBA00022692"/>
    </source>
</evidence>
<protein>
    <submittedName>
        <fullName evidence="12">Uncharacterized protein</fullName>
    </submittedName>
</protein>
<keyword evidence="6" id="KW-0833">Ubl conjugation pathway</keyword>
<keyword evidence="7" id="KW-0862">Zinc</keyword>
<evidence type="ECO:0000256" key="9">
    <source>
        <dbReference type="ARBA" id="ARBA00023136"/>
    </source>
</evidence>
<dbReference type="PROSITE" id="PS51292">
    <property type="entry name" value="ZF_RING_CH"/>
    <property type="match status" value="1"/>
</dbReference>
<feature type="compositionally biased region" description="Polar residues" evidence="10">
    <location>
        <begin position="153"/>
        <end position="167"/>
    </location>
</feature>
<dbReference type="PROSITE" id="PS50089">
    <property type="entry name" value="ZF_RING_2"/>
    <property type="match status" value="1"/>
</dbReference>
<dbReference type="InterPro" id="IPR001841">
    <property type="entry name" value="Znf_RING"/>
</dbReference>